<dbReference type="InterPro" id="IPR015947">
    <property type="entry name" value="PUA-like_sf"/>
</dbReference>
<protein>
    <submittedName>
        <fullName evidence="2">DUF3850 domain-containing protein</fullName>
    </submittedName>
</protein>
<dbReference type="EMBL" id="SRIO01000022">
    <property type="protein sequence ID" value="TFZ81453.1"/>
    <property type="molecule type" value="Genomic_DNA"/>
</dbReference>
<comment type="caution">
    <text evidence="2">The sequence shown here is derived from an EMBL/GenBank/DDBJ whole genome shotgun (WGS) entry which is preliminary data.</text>
</comment>
<dbReference type="OrthoDB" id="1700487at2"/>
<proteinExistence type="predicted"/>
<accession>A0A4Z0F6Y7</accession>
<gene>
    <name evidence="2" type="ORF">E4680_12295</name>
</gene>
<dbReference type="Pfam" id="PF12961">
    <property type="entry name" value="DUF3850"/>
    <property type="match status" value="1"/>
</dbReference>
<dbReference type="RefSeq" id="WP_135282714.1">
    <property type="nucleotide sequence ID" value="NZ_SRIO01000022.1"/>
</dbReference>
<reference evidence="2 3" key="1">
    <citation type="journal article" date="2019" name="ISME J.">
        <title>Candidatus Macondimonas diazotrophica, a novel gammaproteobacterial genus dominating crude-oil-contaminated coastal sediments.</title>
        <authorList>
            <person name="Karthikeyan S."/>
            <person name="Konstantinidis K."/>
        </authorList>
    </citation>
    <scope>NUCLEOTIDE SEQUENCE [LARGE SCALE GENOMIC DNA]</scope>
    <source>
        <strain evidence="2 3">KTK01</strain>
    </source>
</reference>
<dbReference type="SUPFAM" id="SSF88697">
    <property type="entry name" value="PUA domain-like"/>
    <property type="match status" value="1"/>
</dbReference>
<name>A0A4Z0F6Y7_9GAMM</name>
<evidence type="ECO:0000259" key="1">
    <source>
        <dbReference type="Pfam" id="PF12961"/>
    </source>
</evidence>
<organism evidence="2 3">
    <name type="scientific">Candidatus Macondimonas diazotrophica</name>
    <dbReference type="NCBI Taxonomy" id="2305248"/>
    <lineage>
        <taxon>Bacteria</taxon>
        <taxon>Pseudomonadati</taxon>
        <taxon>Pseudomonadota</taxon>
        <taxon>Gammaproteobacteria</taxon>
        <taxon>Chromatiales</taxon>
        <taxon>Ectothiorhodospiraceae</taxon>
        <taxon>Candidatus Macondimonas</taxon>
    </lineage>
</organism>
<feature type="domain" description="DUF3850" evidence="1">
    <location>
        <begin position="3"/>
        <end position="77"/>
    </location>
</feature>
<evidence type="ECO:0000313" key="3">
    <source>
        <dbReference type="Proteomes" id="UP000297890"/>
    </source>
</evidence>
<evidence type="ECO:0000313" key="2">
    <source>
        <dbReference type="EMBL" id="TFZ81453.1"/>
    </source>
</evidence>
<dbReference type="InterPro" id="IPR039440">
    <property type="entry name" value="DUF3850"/>
</dbReference>
<sequence length="87" mass="9984">MHHKLKILPCYFKAVVAGDKRFEIRNNTDRGFQKGDTIAFEEIEKGLTRDTLTGNAVHAKITCVIDYNQFSNQVVFGFEVIEEFSNE</sequence>
<dbReference type="AlphaFoldDB" id="A0A4Z0F6Y7"/>
<dbReference type="Gene3D" id="2.30.130.30">
    <property type="entry name" value="Hypothetical protein"/>
    <property type="match status" value="1"/>
</dbReference>
<keyword evidence="3" id="KW-1185">Reference proteome</keyword>
<dbReference type="Proteomes" id="UP000297890">
    <property type="component" value="Unassembled WGS sequence"/>
</dbReference>